<comment type="caution">
    <text evidence="5">The sequence shown here is derived from an EMBL/GenBank/DDBJ whole genome shotgun (WGS) entry which is preliminary data.</text>
</comment>
<organism evidence="5 6">
    <name type="scientific">Maritalea porphyrae</name>
    <dbReference type="NCBI Taxonomy" id="880732"/>
    <lineage>
        <taxon>Bacteria</taxon>
        <taxon>Pseudomonadati</taxon>
        <taxon>Pseudomonadota</taxon>
        <taxon>Alphaproteobacteria</taxon>
        <taxon>Hyphomicrobiales</taxon>
        <taxon>Devosiaceae</taxon>
        <taxon>Maritalea</taxon>
    </lineage>
</organism>
<evidence type="ECO:0000256" key="1">
    <source>
        <dbReference type="ARBA" id="ARBA00010688"/>
    </source>
</evidence>
<keyword evidence="6" id="KW-1185">Reference proteome</keyword>
<evidence type="ECO:0000259" key="4">
    <source>
        <dbReference type="Pfam" id="PF00294"/>
    </source>
</evidence>
<dbReference type="Gene3D" id="3.40.1190.20">
    <property type="match status" value="1"/>
</dbReference>
<dbReference type="RefSeq" id="WP_284362653.1">
    <property type="nucleotide sequence ID" value="NZ_BSNI01000002.1"/>
</dbReference>
<dbReference type="InterPro" id="IPR052700">
    <property type="entry name" value="Carb_kinase_PfkB-like"/>
</dbReference>
<proteinExistence type="inferred from homology"/>
<dbReference type="EMBL" id="BSNI01000002">
    <property type="protein sequence ID" value="GLQ16874.1"/>
    <property type="molecule type" value="Genomic_DNA"/>
</dbReference>
<comment type="similarity">
    <text evidence="1">Belongs to the carbohydrate kinase PfkB family.</text>
</comment>
<gene>
    <name evidence="5" type="ORF">GCM10007879_11230</name>
</gene>
<protein>
    <submittedName>
        <fullName evidence="5">Adenosine kinase</fullName>
    </submittedName>
</protein>
<dbReference type="InterPro" id="IPR029056">
    <property type="entry name" value="Ribokinase-like"/>
</dbReference>
<dbReference type="PANTHER" id="PTHR43320">
    <property type="entry name" value="SUGAR KINASE"/>
    <property type="match status" value="1"/>
</dbReference>
<dbReference type="GO" id="GO:0016301">
    <property type="term" value="F:kinase activity"/>
    <property type="evidence" value="ECO:0007669"/>
    <property type="project" value="UniProtKB-KW"/>
</dbReference>
<dbReference type="PROSITE" id="PS00584">
    <property type="entry name" value="PFKB_KINASES_2"/>
    <property type="match status" value="1"/>
</dbReference>
<sequence length="334" mass="35671">MADAKFDVLTIGNAIVDVFAKVDDAFLEKEGMDKSIMHLVDAERSEYLYSRLPGSPQHISGGSCCNTAVGVSSLGGNGAFIGKVAEDDLGNIYRKDLTKAGVFYNTPTLIHGTSTARSMIVITPDGERTMNTYLGACQELTVADMDEDLIAASALTFMEGYLWDPPEAKRAFVKAGELAHKHGRKTGITLSDPFCVDRFRDEFVGLIRDKTIDVLLANDDEIKSLYQVGDLNEAIAAVQKDCSTVAITLGAKGAMAIKDGEVSEVPAFAVEQVEDVTGAGDLFASGFLYGLARGQTMEQSLSLGCLSASEVISHVGARPNVSLKDLATQNRLAL</sequence>
<keyword evidence="3 5" id="KW-0418">Kinase</keyword>
<dbReference type="PANTHER" id="PTHR43320:SF3">
    <property type="entry name" value="CARBOHYDRATE KINASE PFKB DOMAIN-CONTAINING PROTEIN"/>
    <property type="match status" value="1"/>
</dbReference>
<evidence type="ECO:0000256" key="2">
    <source>
        <dbReference type="ARBA" id="ARBA00022679"/>
    </source>
</evidence>
<dbReference type="Proteomes" id="UP001161405">
    <property type="component" value="Unassembled WGS sequence"/>
</dbReference>
<dbReference type="CDD" id="cd01168">
    <property type="entry name" value="adenosine_kinase"/>
    <property type="match status" value="1"/>
</dbReference>
<dbReference type="InterPro" id="IPR002173">
    <property type="entry name" value="Carboh/pur_kinase_PfkB_CS"/>
</dbReference>
<evidence type="ECO:0000313" key="5">
    <source>
        <dbReference type="EMBL" id="GLQ16874.1"/>
    </source>
</evidence>
<dbReference type="SUPFAM" id="SSF53613">
    <property type="entry name" value="Ribokinase-like"/>
    <property type="match status" value="1"/>
</dbReference>
<name>A0ABQ5UR03_9HYPH</name>
<keyword evidence="2" id="KW-0808">Transferase</keyword>
<dbReference type="Pfam" id="PF00294">
    <property type="entry name" value="PfkB"/>
    <property type="match status" value="1"/>
</dbReference>
<reference evidence="5" key="2">
    <citation type="submission" date="2023-01" db="EMBL/GenBank/DDBJ databases">
        <title>Draft genome sequence of Maritalea porphyrae strain NBRC 107169.</title>
        <authorList>
            <person name="Sun Q."/>
            <person name="Mori K."/>
        </authorList>
    </citation>
    <scope>NUCLEOTIDE SEQUENCE</scope>
    <source>
        <strain evidence="5">NBRC 107169</strain>
    </source>
</reference>
<dbReference type="InterPro" id="IPR011611">
    <property type="entry name" value="PfkB_dom"/>
</dbReference>
<feature type="domain" description="Carbohydrate kinase PfkB" evidence="4">
    <location>
        <begin position="48"/>
        <end position="320"/>
    </location>
</feature>
<evidence type="ECO:0000256" key="3">
    <source>
        <dbReference type="ARBA" id="ARBA00022777"/>
    </source>
</evidence>
<accession>A0ABQ5UR03</accession>
<evidence type="ECO:0000313" key="6">
    <source>
        <dbReference type="Proteomes" id="UP001161405"/>
    </source>
</evidence>
<reference evidence="5" key="1">
    <citation type="journal article" date="2014" name="Int. J. Syst. Evol. Microbiol.">
        <title>Complete genome of a new Firmicutes species belonging to the dominant human colonic microbiota ('Ruminococcus bicirculans') reveals two chromosomes and a selective capacity to utilize plant glucans.</title>
        <authorList>
            <consortium name="NISC Comparative Sequencing Program"/>
            <person name="Wegmann U."/>
            <person name="Louis P."/>
            <person name="Goesmann A."/>
            <person name="Henrissat B."/>
            <person name="Duncan S.H."/>
            <person name="Flint H.J."/>
        </authorList>
    </citation>
    <scope>NUCLEOTIDE SEQUENCE</scope>
    <source>
        <strain evidence="5">NBRC 107169</strain>
    </source>
</reference>